<dbReference type="Proteomes" id="UP000266426">
    <property type="component" value="Unassembled WGS sequence"/>
</dbReference>
<protein>
    <recommendedName>
        <fullName evidence="4">Tetratricopeptide repeat protein</fullName>
    </recommendedName>
</protein>
<evidence type="ECO:0000313" key="2">
    <source>
        <dbReference type="EMBL" id="RJP60451.1"/>
    </source>
</evidence>
<comment type="caution">
    <text evidence="2">The sequence shown here is derived from an EMBL/GenBank/DDBJ whole genome shotgun (WGS) entry which is preliminary data.</text>
</comment>
<gene>
    <name evidence="2" type="ORF">C4541_03925</name>
</gene>
<proteinExistence type="predicted"/>
<sequence length="347" mass="40598">MIKVFALLTGLFCILISGRLNASELQSDFYKSIDSDIKTVISMVYQEKYEPALSIAGSLVDRYPAHPVGYFLQTAVYDTMIRDYFDYRYVPLFENSVNLTIEKATELIEQGKKSNAPPDIWVHFYLGGALGYRGIHRVEKNEWFNAFNDGMNGVKQLKICLDTNPDMYDAYYGLGCFYYWTSAKSRFLWFLPFIHDERKKGMEYLEIAVNKGLYSRTEALYALVKVLNNERCFEESISRMNTVMGEYQDDVFLLNQKAFALENLNRWKEAGETYNMMLTVLMQSPLHCFNRMCEAAYNKARCYSQINDLQEVERIYHFILEEKVKRSNKERITSESIKYINKIKSLH</sequence>
<organism evidence="2 3">
    <name type="scientific">Candidatus Auribacter fodinae</name>
    <dbReference type="NCBI Taxonomy" id="2093366"/>
    <lineage>
        <taxon>Bacteria</taxon>
        <taxon>Pseudomonadati</taxon>
        <taxon>Candidatus Auribacterota</taxon>
        <taxon>Candidatus Auribacteria</taxon>
        <taxon>Candidatus Auribacterales</taxon>
        <taxon>Candidatus Auribacteraceae</taxon>
        <taxon>Candidatus Auribacter</taxon>
    </lineage>
</organism>
<dbReference type="EMBL" id="QZJZ01000029">
    <property type="protein sequence ID" value="RJP60451.1"/>
    <property type="molecule type" value="Genomic_DNA"/>
</dbReference>
<feature type="signal peptide" evidence="1">
    <location>
        <begin position="1"/>
        <end position="22"/>
    </location>
</feature>
<feature type="chain" id="PRO_5017443366" description="Tetratricopeptide repeat protein" evidence="1">
    <location>
        <begin position="23"/>
        <end position="347"/>
    </location>
</feature>
<dbReference type="AlphaFoldDB" id="A0A3A4RFW4"/>
<evidence type="ECO:0000256" key="1">
    <source>
        <dbReference type="SAM" id="SignalP"/>
    </source>
</evidence>
<evidence type="ECO:0008006" key="4">
    <source>
        <dbReference type="Google" id="ProtNLM"/>
    </source>
</evidence>
<dbReference type="SUPFAM" id="SSF48452">
    <property type="entry name" value="TPR-like"/>
    <property type="match status" value="1"/>
</dbReference>
<reference evidence="2 3" key="1">
    <citation type="journal article" date="2017" name="ISME J.">
        <title>Energy and carbon metabolisms in a deep terrestrial subsurface fluid microbial community.</title>
        <authorList>
            <person name="Momper L."/>
            <person name="Jungbluth S.P."/>
            <person name="Lee M.D."/>
            <person name="Amend J.P."/>
        </authorList>
    </citation>
    <scope>NUCLEOTIDE SEQUENCE [LARGE SCALE GENOMIC DNA]</scope>
    <source>
        <strain evidence="2">SURF_26</strain>
    </source>
</reference>
<evidence type="ECO:0000313" key="3">
    <source>
        <dbReference type="Proteomes" id="UP000266426"/>
    </source>
</evidence>
<accession>A0A3A4RFW4</accession>
<dbReference type="InterPro" id="IPR011990">
    <property type="entry name" value="TPR-like_helical_dom_sf"/>
</dbReference>
<dbReference type="Gene3D" id="1.25.40.10">
    <property type="entry name" value="Tetratricopeptide repeat domain"/>
    <property type="match status" value="1"/>
</dbReference>
<keyword evidence="1" id="KW-0732">Signal</keyword>
<name>A0A3A4RFW4_9BACT</name>